<gene>
    <name evidence="2" type="ORF">IQ19_00732</name>
</gene>
<keyword evidence="1" id="KW-0472">Membrane</keyword>
<feature type="transmembrane region" description="Helical" evidence="1">
    <location>
        <begin position="5"/>
        <end position="22"/>
    </location>
</feature>
<keyword evidence="2" id="KW-0808">Transferase</keyword>
<evidence type="ECO:0000256" key="1">
    <source>
        <dbReference type="SAM" id="Phobius"/>
    </source>
</evidence>
<sequence>MFSHLISLVWLAFSIYLSLHLLEDFISLPLAIIMIGGIAYAPGYMNAFLVMSLLLDRQPSLKNQQPNDDVTLLVAAFNGEESIFQTLSYVADQDYGGKINVIGIDNNSSDRTYEQLIKAQTELPLDINFFKELFKLKRGWK</sequence>
<evidence type="ECO:0000313" key="2">
    <source>
        <dbReference type="EMBL" id="TWH91276.1"/>
    </source>
</evidence>
<dbReference type="OrthoDB" id="9766299at2"/>
<keyword evidence="3" id="KW-1185">Reference proteome</keyword>
<dbReference type="GeneID" id="65402005"/>
<keyword evidence="1" id="KW-1133">Transmembrane helix</keyword>
<protein>
    <submittedName>
        <fullName evidence="2">Biofilm PGA synthesis N-glycosyltransferase PgaC</fullName>
    </submittedName>
</protein>
<keyword evidence="1" id="KW-0812">Transmembrane</keyword>
<dbReference type="GO" id="GO:0016740">
    <property type="term" value="F:transferase activity"/>
    <property type="evidence" value="ECO:0007669"/>
    <property type="project" value="UniProtKB-KW"/>
</dbReference>
<name>A0A562K7C6_9BACI</name>
<dbReference type="SUPFAM" id="SSF53448">
    <property type="entry name" value="Nucleotide-diphospho-sugar transferases"/>
    <property type="match status" value="1"/>
</dbReference>
<reference evidence="2 3" key="1">
    <citation type="journal article" date="2015" name="Stand. Genomic Sci.">
        <title>Genomic Encyclopedia of Bacterial and Archaeal Type Strains, Phase III: the genomes of soil and plant-associated and newly described type strains.</title>
        <authorList>
            <person name="Whitman W.B."/>
            <person name="Woyke T."/>
            <person name="Klenk H.P."/>
            <person name="Zhou Y."/>
            <person name="Lilburn T.G."/>
            <person name="Beck B.J."/>
            <person name="De Vos P."/>
            <person name="Vandamme P."/>
            <person name="Eisen J.A."/>
            <person name="Garrity G."/>
            <person name="Hugenholtz P."/>
            <person name="Kyrpides N.C."/>
        </authorList>
    </citation>
    <scope>NUCLEOTIDE SEQUENCE [LARGE SCALE GENOMIC DNA]</scope>
    <source>
        <strain evidence="2 3">CGMCC 1.10115</strain>
    </source>
</reference>
<dbReference type="AlphaFoldDB" id="A0A562K7C6"/>
<organism evidence="2 3">
    <name type="scientific">Cytobacillus oceanisediminis</name>
    <dbReference type="NCBI Taxonomy" id="665099"/>
    <lineage>
        <taxon>Bacteria</taxon>
        <taxon>Bacillati</taxon>
        <taxon>Bacillota</taxon>
        <taxon>Bacilli</taxon>
        <taxon>Bacillales</taxon>
        <taxon>Bacillaceae</taxon>
        <taxon>Cytobacillus</taxon>
    </lineage>
</organism>
<proteinExistence type="predicted"/>
<dbReference type="Gene3D" id="3.90.550.10">
    <property type="entry name" value="Spore Coat Polysaccharide Biosynthesis Protein SpsA, Chain A"/>
    <property type="match status" value="1"/>
</dbReference>
<dbReference type="Proteomes" id="UP000318667">
    <property type="component" value="Unassembled WGS sequence"/>
</dbReference>
<dbReference type="InterPro" id="IPR029044">
    <property type="entry name" value="Nucleotide-diphossugar_trans"/>
</dbReference>
<evidence type="ECO:0000313" key="3">
    <source>
        <dbReference type="Proteomes" id="UP000318667"/>
    </source>
</evidence>
<feature type="transmembrane region" description="Helical" evidence="1">
    <location>
        <begin position="28"/>
        <end position="55"/>
    </location>
</feature>
<comment type="caution">
    <text evidence="2">The sequence shown here is derived from an EMBL/GenBank/DDBJ whole genome shotgun (WGS) entry which is preliminary data.</text>
</comment>
<dbReference type="EMBL" id="VLKI01000001">
    <property type="protein sequence ID" value="TWH91276.1"/>
    <property type="molecule type" value="Genomic_DNA"/>
</dbReference>
<dbReference type="RefSeq" id="WP_144539905.1">
    <property type="nucleotide sequence ID" value="NZ_CBCSDC010000009.1"/>
</dbReference>
<accession>A0A562K7C6</accession>